<dbReference type="Gene3D" id="3.90.1140.10">
    <property type="entry name" value="Cyclic phosphodiesterase"/>
    <property type="match status" value="1"/>
</dbReference>
<evidence type="ECO:0000313" key="2">
    <source>
        <dbReference type="Proteomes" id="UP000019141"/>
    </source>
</evidence>
<dbReference type="GO" id="GO:0009187">
    <property type="term" value="P:cyclic nucleotide metabolic process"/>
    <property type="evidence" value="ECO:0007669"/>
    <property type="project" value="TreeGrafter"/>
</dbReference>
<dbReference type="SUPFAM" id="SSF55144">
    <property type="entry name" value="LigT-like"/>
    <property type="match status" value="1"/>
</dbReference>
<sequence>MKYFFWLLPIEAQRAYYQNLIDQFARTYSGPVFVPHITVYSGTFASDLSPERILAQATSHLSPYTLQVDRLRYTELLTKSFFVQLHPSHLLQNFSETLRAQALPPANYQLDPHLSLLYQHLPEADKQHLAISIQLHGPHITFDEISVITSPIPTRSPGDVAQWQEVYRQKLSTLS</sequence>
<dbReference type="HOGENOM" id="CLU_081919_2_0_7"/>
<dbReference type="InterPro" id="IPR009097">
    <property type="entry name" value="Cyclic_Pdiesterase"/>
</dbReference>
<accession>W4L485</accession>
<dbReference type="GO" id="GO:0004113">
    <property type="term" value="F:2',3'-cyclic-nucleotide 3'-phosphodiesterase activity"/>
    <property type="evidence" value="ECO:0007669"/>
    <property type="project" value="TreeGrafter"/>
</dbReference>
<evidence type="ECO:0008006" key="3">
    <source>
        <dbReference type="Google" id="ProtNLM"/>
    </source>
</evidence>
<dbReference type="AlphaFoldDB" id="W4L485"/>
<proteinExistence type="predicted"/>
<keyword evidence="2" id="KW-1185">Reference proteome</keyword>
<dbReference type="EMBL" id="AZHW01001358">
    <property type="protein sequence ID" value="ETW92847.1"/>
    <property type="molecule type" value="Genomic_DNA"/>
</dbReference>
<organism evidence="1 2">
    <name type="scientific">Entotheonella factor</name>
    <dbReference type="NCBI Taxonomy" id="1429438"/>
    <lineage>
        <taxon>Bacteria</taxon>
        <taxon>Pseudomonadati</taxon>
        <taxon>Nitrospinota/Tectimicrobiota group</taxon>
        <taxon>Candidatus Tectimicrobiota</taxon>
        <taxon>Candidatus Entotheonellia</taxon>
        <taxon>Candidatus Entotheonellales</taxon>
        <taxon>Candidatus Entotheonellaceae</taxon>
        <taxon>Candidatus Entotheonella</taxon>
    </lineage>
</organism>
<name>W4L485_ENTF1</name>
<protein>
    <recommendedName>
        <fullName evidence="3">Cyclic phosphodiesterase-like protein</fullName>
    </recommendedName>
</protein>
<gene>
    <name evidence="1" type="ORF">ETSY1_41810</name>
</gene>
<dbReference type="PANTHER" id="PTHR28141:SF1">
    <property type="entry name" value="2',3'-CYCLIC-NUCLEOTIDE 3'-PHOSPHODIESTERASE"/>
    <property type="match status" value="1"/>
</dbReference>
<evidence type="ECO:0000313" key="1">
    <source>
        <dbReference type="EMBL" id="ETW92847.1"/>
    </source>
</evidence>
<dbReference type="Pfam" id="PF07823">
    <property type="entry name" value="CPDase"/>
    <property type="match status" value="1"/>
</dbReference>
<dbReference type="InterPro" id="IPR012386">
    <property type="entry name" value="Cyclic-nucl_3Pdiesterase"/>
</dbReference>
<dbReference type="PANTHER" id="PTHR28141">
    <property type="entry name" value="2',3'-CYCLIC-NUCLEOTIDE 3'-PHOSPHODIESTERASE"/>
    <property type="match status" value="1"/>
</dbReference>
<comment type="caution">
    <text evidence="1">The sequence shown here is derived from an EMBL/GenBank/DDBJ whole genome shotgun (WGS) entry which is preliminary data.</text>
</comment>
<dbReference type="Proteomes" id="UP000019141">
    <property type="component" value="Unassembled WGS sequence"/>
</dbReference>
<reference evidence="1 2" key="1">
    <citation type="journal article" date="2014" name="Nature">
        <title>An environmental bacterial taxon with a large and distinct metabolic repertoire.</title>
        <authorList>
            <person name="Wilson M.C."/>
            <person name="Mori T."/>
            <person name="Ruckert C."/>
            <person name="Uria A.R."/>
            <person name="Helf M.J."/>
            <person name="Takada K."/>
            <person name="Gernert C."/>
            <person name="Steffens U.A."/>
            <person name="Heycke N."/>
            <person name="Schmitt S."/>
            <person name="Rinke C."/>
            <person name="Helfrich E.J."/>
            <person name="Brachmann A.O."/>
            <person name="Gurgui C."/>
            <person name="Wakimoto T."/>
            <person name="Kracht M."/>
            <person name="Crusemann M."/>
            <person name="Hentschel U."/>
            <person name="Abe I."/>
            <person name="Matsunaga S."/>
            <person name="Kalinowski J."/>
            <person name="Takeyama H."/>
            <person name="Piel J."/>
        </authorList>
    </citation>
    <scope>NUCLEOTIDE SEQUENCE [LARGE SCALE GENOMIC DNA]</scope>
    <source>
        <strain evidence="2">TSY1</strain>
    </source>
</reference>